<evidence type="ECO:0000313" key="1">
    <source>
        <dbReference type="EMBL" id="SMP95469.1"/>
    </source>
</evidence>
<gene>
    <name evidence="1" type="ORF">SAMN05421679_107139</name>
</gene>
<proteinExistence type="predicted"/>
<sequence>MLGYTNIPASLCEYALVNQKINQLKLYIYLKINCSGEISYDVSSYGKWAKELSVSSRTIKNSLVWLIKNKWITVDSIQNTLRIISYKNLAIKLDLKFKTGFLFEPENYKYFKAMCCGVVITFYMGRKRYFNRQSGNIKGFAISKNCKKNDGFTPMPNNYLAKSLNVSTATAYRYKEQAENGGFIETKSNLNFVMNSKGEKITSDNYFAFILNHKEEGKPNTIRNHKKHLQEVDADLIHSFITLKKKNVGF</sequence>
<protein>
    <recommendedName>
        <fullName evidence="3">Helix-turn-helix domain-containing protein</fullName>
    </recommendedName>
</protein>
<evidence type="ECO:0000313" key="2">
    <source>
        <dbReference type="Proteomes" id="UP001158050"/>
    </source>
</evidence>
<dbReference type="RefSeq" id="WP_283417540.1">
    <property type="nucleotide sequence ID" value="NZ_FXUO01000007.1"/>
</dbReference>
<reference evidence="1 2" key="1">
    <citation type="submission" date="2017-05" db="EMBL/GenBank/DDBJ databases">
        <authorList>
            <person name="Varghese N."/>
            <person name="Submissions S."/>
        </authorList>
    </citation>
    <scope>NUCLEOTIDE SEQUENCE [LARGE SCALE GENOMIC DNA]</scope>
    <source>
        <strain evidence="1 2">DSM 18015</strain>
    </source>
</reference>
<keyword evidence="2" id="KW-1185">Reference proteome</keyword>
<dbReference type="EMBL" id="FXUO01000007">
    <property type="protein sequence ID" value="SMP95469.1"/>
    <property type="molecule type" value="Genomic_DNA"/>
</dbReference>
<accession>A0ABY1R794</accession>
<name>A0ABY1R794_9FLAO</name>
<organism evidence="1 2">
    <name type="scientific">Epilithonimonas pallida</name>
    <dbReference type="NCBI Taxonomy" id="373671"/>
    <lineage>
        <taxon>Bacteria</taxon>
        <taxon>Pseudomonadati</taxon>
        <taxon>Bacteroidota</taxon>
        <taxon>Flavobacteriia</taxon>
        <taxon>Flavobacteriales</taxon>
        <taxon>Weeksellaceae</taxon>
        <taxon>Chryseobacterium group</taxon>
        <taxon>Epilithonimonas</taxon>
    </lineage>
</organism>
<evidence type="ECO:0008006" key="3">
    <source>
        <dbReference type="Google" id="ProtNLM"/>
    </source>
</evidence>
<dbReference type="Proteomes" id="UP001158050">
    <property type="component" value="Unassembled WGS sequence"/>
</dbReference>
<comment type="caution">
    <text evidence="1">The sequence shown here is derived from an EMBL/GenBank/DDBJ whole genome shotgun (WGS) entry which is preliminary data.</text>
</comment>